<keyword evidence="8" id="KW-1185">Reference proteome</keyword>
<feature type="transmembrane region" description="Helical" evidence="6">
    <location>
        <begin position="232"/>
        <end position="249"/>
    </location>
</feature>
<evidence type="ECO:0000256" key="5">
    <source>
        <dbReference type="ARBA" id="ARBA00023136"/>
    </source>
</evidence>
<reference evidence="8" key="1">
    <citation type="submission" date="2016-11" db="EMBL/GenBank/DDBJ databases">
        <authorList>
            <person name="Varghese N."/>
            <person name="Submissions S."/>
        </authorList>
    </citation>
    <scope>NUCLEOTIDE SEQUENCE [LARGE SCALE GENOMIC DNA]</scope>
    <source>
        <strain evidence="8">DSM 26884</strain>
    </source>
</reference>
<dbReference type="Pfam" id="PF01943">
    <property type="entry name" value="Polysacc_synt"/>
    <property type="match status" value="1"/>
</dbReference>
<dbReference type="InterPro" id="IPR002797">
    <property type="entry name" value="Polysacc_synth"/>
</dbReference>
<feature type="transmembrane region" description="Helical" evidence="6">
    <location>
        <begin position="332"/>
        <end position="351"/>
    </location>
</feature>
<dbReference type="AlphaFoldDB" id="A0A1M6JPG3"/>
<evidence type="ECO:0000256" key="3">
    <source>
        <dbReference type="ARBA" id="ARBA00022692"/>
    </source>
</evidence>
<evidence type="ECO:0000256" key="1">
    <source>
        <dbReference type="ARBA" id="ARBA00004651"/>
    </source>
</evidence>
<feature type="transmembrane region" description="Helical" evidence="6">
    <location>
        <begin position="301"/>
        <end position="325"/>
    </location>
</feature>
<dbReference type="Proteomes" id="UP000184192">
    <property type="component" value="Unassembled WGS sequence"/>
</dbReference>
<keyword evidence="5 6" id="KW-0472">Membrane</keyword>
<feature type="transmembrane region" description="Helical" evidence="6">
    <location>
        <begin position="20"/>
        <end position="44"/>
    </location>
</feature>
<dbReference type="InterPro" id="IPR050833">
    <property type="entry name" value="Poly_Biosynth_Transport"/>
</dbReference>
<keyword evidence="2" id="KW-1003">Cell membrane</keyword>
<feature type="transmembrane region" description="Helical" evidence="6">
    <location>
        <begin position="56"/>
        <end position="75"/>
    </location>
</feature>
<feature type="transmembrane region" description="Helical" evidence="6">
    <location>
        <begin position="149"/>
        <end position="167"/>
    </location>
</feature>
<sequence>MMLMAKYINPNSYGSLSLFTTLISFLTIFICLGTNGFIGVNFFVSEKDKIRRLVNVVLITSIFIFFFLLFTFIVFRGACERLMGLSFLFLFLAILYCLLHVVISLLLDIWRLEEKVGKYGILSISYVLSNLVFTLIFVGVNHLDWHGRVYAQLLTCIVFFSISIFVLKKKGYLINILPLKKDFKESYKFGIPLLPHGTSFWLRQGLDRYVINAFMLQSVVGLFSFAVNISNIIQIIGMAFNASYSVYIYKMLSSQEKTKIFCIKRNCVYLSMCYLVITIVIYVAALFLLPVVFPQYIDSRIYLFPLCIASMFQCLYLVYVNILFYYKKTKQLMYITFPLAIIHAVLSVIFTKYGAVYAAYIALFVNALIALTVYLYSQKILNNNVALEAIDK</sequence>
<feature type="transmembrane region" description="Helical" evidence="6">
    <location>
        <begin position="357"/>
        <end position="376"/>
    </location>
</feature>
<evidence type="ECO:0000256" key="2">
    <source>
        <dbReference type="ARBA" id="ARBA00022475"/>
    </source>
</evidence>
<dbReference type="EMBL" id="FQZN01000031">
    <property type="protein sequence ID" value="SHJ48570.1"/>
    <property type="molecule type" value="Genomic_DNA"/>
</dbReference>
<feature type="transmembrane region" description="Helical" evidence="6">
    <location>
        <begin position="87"/>
        <end position="107"/>
    </location>
</feature>
<proteinExistence type="predicted"/>
<evidence type="ECO:0000256" key="6">
    <source>
        <dbReference type="SAM" id="Phobius"/>
    </source>
</evidence>
<feature type="transmembrane region" description="Helical" evidence="6">
    <location>
        <begin position="119"/>
        <end position="143"/>
    </location>
</feature>
<evidence type="ECO:0000256" key="4">
    <source>
        <dbReference type="ARBA" id="ARBA00022989"/>
    </source>
</evidence>
<accession>A0A1M6JPG3</accession>
<gene>
    <name evidence="7" type="ORF">SAMN05444350_1318</name>
</gene>
<organism evidence="7 8">
    <name type="scientific">Bacteroides stercorirosoris</name>
    <dbReference type="NCBI Taxonomy" id="871324"/>
    <lineage>
        <taxon>Bacteria</taxon>
        <taxon>Pseudomonadati</taxon>
        <taxon>Bacteroidota</taxon>
        <taxon>Bacteroidia</taxon>
        <taxon>Bacteroidales</taxon>
        <taxon>Bacteroidaceae</taxon>
        <taxon>Bacteroides</taxon>
    </lineage>
</organism>
<protein>
    <submittedName>
        <fullName evidence="7">Membrane protein involved in the export of O-antigen and teichoic acid</fullName>
    </submittedName>
</protein>
<feature type="transmembrane region" description="Helical" evidence="6">
    <location>
        <begin position="209"/>
        <end position="226"/>
    </location>
</feature>
<dbReference type="PANTHER" id="PTHR30250">
    <property type="entry name" value="PST FAMILY PREDICTED COLANIC ACID TRANSPORTER"/>
    <property type="match status" value="1"/>
</dbReference>
<dbReference type="GO" id="GO:0005886">
    <property type="term" value="C:plasma membrane"/>
    <property type="evidence" value="ECO:0007669"/>
    <property type="project" value="UniProtKB-SubCell"/>
</dbReference>
<keyword evidence="4 6" id="KW-1133">Transmembrane helix</keyword>
<evidence type="ECO:0000313" key="7">
    <source>
        <dbReference type="EMBL" id="SHJ48570.1"/>
    </source>
</evidence>
<name>A0A1M6JPG3_9BACE</name>
<feature type="transmembrane region" description="Helical" evidence="6">
    <location>
        <begin position="269"/>
        <end position="289"/>
    </location>
</feature>
<dbReference type="PANTHER" id="PTHR30250:SF11">
    <property type="entry name" value="O-ANTIGEN TRANSPORTER-RELATED"/>
    <property type="match status" value="1"/>
</dbReference>
<keyword evidence="3 6" id="KW-0812">Transmembrane</keyword>
<comment type="subcellular location">
    <subcellularLocation>
        <location evidence="1">Cell membrane</location>
        <topology evidence="1">Multi-pass membrane protein</topology>
    </subcellularLocation>
</comment>
<evidence type="ECO:0000313" key="8">
    <source>
        <dbReference type="Proteomes" id="UP000184192"/>
    </source>
</evidence>